<accession>A0A7K4XG04</accession>
<comment type="caution">
    <text evidence="11">The sequence shown here is derived from an EMBL/GenBank/DDBJ whole genome shotgun (WGS) entry which is preliminary data.</text>
</comment>
<evidence type="ECO:0000256" key="8">
    <source>
        <dbReference type="ARBA" id="ARBA00023180"/>
    </source>
</evidence>
<feature type="non-terminal residue" evidence="11">
    <location>
        <position position="1"/>
    </location>
</feature>
<dbReference type="Proteomes" id="UP000529728">
    <property type="component" value="Unassembled WGS sequence"/>
</dbReference>
<feature type="domain" description="Sushi" evidence="10">
    <location>
        <begin position="66"/>
        <end position="126"/>
    </location>
</feature>
<evidence type="ECO:0000259" key="10">
    <source>
        <dbReference type="PROSITE" id="PS50923"/>
    </source>
</evidence>
<gene>
    <name evidence="11" type="primary">Cd55_4</name>
    <name evidence="11" type="ORF">REGSAT_R14851</name>
</gene>
<keyword evidence="2 9" id="KW-0768">Sushi</keyword>
<dbReference type="GO" id="GO:0045087">
    <property type="term" value="P:innate immune response"/>
    <property type="evidence" value="ECO:0007669"/>
    <property type="project" value="UniProtKB-KW"/>
</dbReference>
<dbReference type="EMBL" id="VWZN01009185">
    <property type="protein sequence ID" value="NWR45863.1"/>
    <property type="molecule type" value="Genomic_DNA"/>
</dbReference>
<evidence type="ECO:0000256" key="2">
    <source>
        <dbReference type="ARBA" id="ARBA00022659"/>
    </source>
</evidence>
<keyword evidence="6" id="KW-0180">Complement pathway</keyword>
<feature type="domain" description="Sushi" evidence="10">
    <location>
        <begin position="5"/>
        <end position="65"/>
    </location>
</feature>
<sequence>PPAVRPCPMPPKVANGNHNGQDIASFTMGMSVRYSCNPGYYLVGSATVFCRASGNWSQPHPRCEEVTCPRPPNIANGLHSGQSSPGFSPGVTVSYSCREGFELLGNASIACTGSGHWSRPLPRCAGVC</sequence>
<dbReference type="AlphaFoldDB" id="A0A7K4XG04"/>
<dbReference type="InterPro" id="IPR000436">
    <property type="entry name" value="Sushi_SCR_CCP_dom"/>
</dbReference>
<keyword evidence="3" id="KW-0732">Signal</keyword>
<dbReference type="SUPFAM" id="SSF57535">
    <property type="entry name" value="Complement control module/SCR domain"/>
    <property type="match status" value="2"/>
</dbReference>
<dbReference type="InterPro" id="IPR051277">
    <property type="entry name" value="SEZ6_CSMD_C4BPB_Regulators"/>
</dbReference>
<evidence type="ECO:0000256" key="4">
    <source>
        <dbReference type="ARBA" id="ARBA00022737"/>
    </source>
</evidence>
<dbReference type="SMART" id="SM00032">
    <property type="entry name" value="CCP"/>
    <property type="match status" value="2"/>
</dbReference>
<feature type="disulfide bond" evidence="9">
    <location>
        <begin position="68"/>
        <end position="111"/>
    </location>
</feature>
<dbReference type="GO" id="GO:0006958">
    <property type="term" value="P:complement activation, classical pathway"/>
    <property type="evidence" value="ECO:0007669"/>
    <property type="project" value="UniProtKB-KW"/>
</dbReference>
<dbReference type="PANTHER" id="PTHR45656:SF4">
    <property type="entry name" value="PROTEIN CBR-CLEC-78"/>
    <property type="match status" value="1"/>
</dbReference>
<evidence type="ECO:0000256" key="5">
    <source>
        <dbReference type="ARBA" id="ARBA00022859"/>
    </source>
</evidence>
<dbReference type="FunFam" id="2.10.70.10:FF:000014">
    <property type="entry name" value="Membrane cofactor protein"/>
    <property type="match status" value="1"/>
</dbReference>
<dbReference type="OrthoDB" id="6127264at2759"/>
<feature type="disulfide bond" evidence="9">
    <location>
        <begin position="7"/>
        <end position="50"/>
    </location>
</feature>
<name>A0A7K4XG04_REGSA</name>
<dbReference type="PANTHER" id="PTHR45656">
    <property type="entry name" value="PROTEIN CBR-CLEC-78"/>
    <property type="match status" value="1"/>
</dbReference>
<protein>
    <submittedName>
        <fullName evidence="11">DAF1 protein</fullName>
    </submittedName>
</protein>
<keyword evidence="8" id="KW-0325">Glycoprotein</keyword>
<evidence type="ECO:0000256" key="1">
    <source>
        <dbReference type="ARBA" id="ARBA00022588"/>
    </source>
</evidence>
<keyword evidence="1" id="KW-0399">Innate immunity</keyword>
<evidence type="ECO:0000256" key="9">
    <source>
        <dbReference type="PROSITE-ProRule" id="PRU00302"/>
    </source>
</evidence>
<dbReference type="PROSITE" id="PS50923">
    <property type="entry name" value="SUSHI"/>
    <property type="match status" value="2"/>
</dbReference>
<reference evidence="11 12" key="1">
    <citation type="submission" date="2019-09" db="EMBL/GenBank/DDBJ databases">
        <title>Bird 10,000 Genomes (B10K) Project - Family phase.</title>
        <authorList>
            <person name="Zhang G."/>
        </authorList>
    </citation>
    <scope>NUCLEOTIDE SEQUENCE [LARGE SCALE GENOMIC DNA]</scope>
    <source>
        <strain evidence="11">B10K-DU-001-18</strain>
        <tissue evidence="11">Muscle</tissue>
    </source>
</reference>
<dbReference type="InterPro" id="IPR035976">
    <property type="entry name" value="Sushi/SCR/CCP_sf"/>
</dbReference>
<evidence type="ECO:0000313" key="11">
    <source>
        <dbReference type="EMBL" id="NWR45863.1"/>
    </source>
</evidence>
<dbReference type="CDD" id="cd00033">
    <property type="entry name" value="CCP"/>
    <property type="match status" value="2"/>
</dbReference>
<evidence type="ECO:0000256" key="7">
    <source>
        <dbReference type="ARBA" id="ARBA00023157"/>
    </source>
</evidence>
<keyword evidence="12" id="KW-1185">Reference proteome</keyword>
<dbReference type="Pfam" id="PF00084">
    <property type="entry name" value="Sushi"/>
    <property type="match status" value="2"/>
</dbReference>
<feature type="disulfide bond" evidence="9">
    <location>
        <begin position="97"/>
        <end position="124"/>
    </location>
</feature>
<evidence type="ECO:0000256" key="3">
    <source>
        <dbReference type="ARBA" id="ARBA00022729"/>
    </source>
</evidence>
<dbReference type="Gene3D" id="2.10.70.10">
    <property type="entry name" value="Complement Module, domain 1"/>
    <property type="match status" value="2"/>
</dbReference>
<evidence type="ECO:0000313" key="12">
    <source>
        <dbReference type="Proteomes" id="UP000529728"/>
    </source>
</evidence>
<keyword evidence="5" id="KW-0391">Immunity</keyword>
<keyword evidence="4" id="KW-0677">Repeat</keyword>
<organism evidence="11 12">
    <name type="scientific">Regulus satrapa</name>
    <name type="common">Golden-crowned kinglet</name>
    <dbReference type="NCBI Taxonomy" id="13245"/>
    <lineage>
        <taxon>Eukaryota</taxon>
        <taxon>Metazoa</taxon>
        <taxon>Chordata</taxon>
        <taxon>Craniata</taxon>
        <taxon>Vertebrata</taxon>
        <taxon>Euteleostomi</taxon>
        <taxon>Archelosauria</taxon>
        <taxon>Archosauria</taxon>
        <taxon>Dinosauria</taxon>
        <taxon>Saurischia</taxon>
        <taxon>Theropoda</taxon>
        <taxon>Coelurosauria</taxon>
        <taxon>Aves</taxon>
        <taxon>Neognathae</taxon>
        <taxon>Neoaves</taxon>
        <taxon>Telluraves</taxon>
        <taxon>Australaves</taxon>
        <taxon>Passeriformes</taxon>
        <taxon>Regulidae</taxon>
        <taxon>Regulus</taxon>
    </lineage>
</organism>
<proteinExistence type="predicted"/>
<keyword evidence="7 9" id="KW-1015">Disulfide bond</keyword>
<evidence type="ECO:0000256" key="6">
    <source>
        <dbReference type="ARBA" id="ARBA00022875"/>
    </source>
</evidence>
<feature type="non-terminal residue" evidence="11">
    <location>
        <position position="128"/>
    </location>
</feature>
<feature type="disulfide bond" evidence="9">
    <location>
        <begin position="36"/>
        <end position="63"/>
    </location>
</feature>
<dbReference type="FunFam" id="2.10.70.10:FF:000070">
    <property type="entry name" value="Complement C3d receptor 2"/>
    <property type="match status" value="1"/>
</dbReference>